<dbReference type="InterPro" id="IPR050352">
    <property type="entry name" value="ABCG_transporters"/>
</dbReference>
<feature type="compositionally biased region" description="Low complexity" evidence="8">
    <location>
        <begin position="137"/>
        <end position="174"/>
    </location>
</feature>
<feature type="region of interest" description="Disordered" evidence="8">
    <location>
        <begin position="511"/>
        <end position="612"/>
    </location>
</feature>
<keyword evidence="6 9" id="KW-1133">Transmembrane helix</keyword>
<keyword evidence="2" id="KW-0813">Transport</keyword>
<dbReference type="InterPro" id="IPR013525">
    <property type="entry name" value="ABC2_TM"/>
</dbReference>
<feature type="compositionally biased region" description="Basic residues" evidence="8">
    <location>
        <begin position="54"/>
        <end position="63"/>
    </location>
</feature>
<evidence type="ECO:0000256" key="1">
    <source>
        <dbReference type="ARBA" id="ARBA00004141"/>
    </source>
</evidence>
<dbReference type="OrthoDB" id="66620at2759"/>
<feature type="transmembrane region" description="Helical" evidence="9">
    <location>
        <begin position="748"/>
        <end position="765"/>
    </location>
</feature>
<evidence type="ECO:0000313" key="12">
    <source>
        <dbReference type="Proteomes" id="UP000247498"/>
    </source>
</evidence>
<dbReference type="SUPFAM" id="SSF52540">
    <property type="entry name" value="P-loop containing nucleoside triphosphate hydrolases"/>
    <property type="match status" value="1"/>
</dbReference>
<evidence type="ECO:0000259" key="10">
    <source>
        <dbReference type="PROSITE" id="PS50893"/>
    </source>
</evidence>
<dbReference type="EMBL" id="BDRX01000165">
    <property type="protein sequence ID" value="GBF99632.1"/>
    <property type="molecule type" value="Genomic_DNA"/>
</dbReference>
<gene>
    <name evidence="11" type="ORF">Rsub_12311</name>
</gene>
<dbReference type="Proteomes" id="UP000247498">
    <property type="component" value="Unassembled WGS sequence"/>
</dbReference>
<comment type="subcellular location">
    <subcellularLocation>
        <location evidence="1">Membrane</location>
        <topology evidence="1">Multi-pass membrane protein</topology>
    </subcellularLocation>
</comment>
<comment type="caution">
    <text evidence="11">The sequence shown here is derived from an EMBL/GenBank/DDBJ whole genome shotgun (WGS) entry which is preliminary data.</text>
</comment>
<keyword evidence="4" id="KW-0547">Nucleotide-binding</keyword>
<feature type="transmembrane region" description="Helical" evidence="9">
    <location>
        <begin position="639"/>
        <end position="660"/>
    </location>
</feature>
<evidence type="ECO:0000313" key="11">
    <source>
        <dbReference type="EMBL" id="GBF99632.1"/>
    </source>
</evidence>
<feature type="transmembrane region" description="Helical" evidence="9">
    <location>
        <begin position="771"/>
        <end position="789"/>
    </location>
</feature>
<feature type="compositionally biased region" description="Low complexity" evidence="8">
    <location>
        <begin position="113"/>
        <end position="127"/>
    </location>
</feature>
<dbReference type="GO" id="GO:0016020">
    <property type="term" value="C:membrane"/>
    <property type="evidence" value="ECO:0007669"/>
    <property type="project" value="UniProtKB-SubCell"/>
</dbReference>
<feature type="domain" description="ABC transporter" evidence="10">
    <location>
        <begin position="220"/>
        <end position="470"/>
    </location>
</feature>
<sequence length="917" mass="94015">MASTFDGSGTLTALWVTAFALANVYVAIFLALALLNANPGALRRVRALLWRRRRRRRGQRQPHHGPAARGSEEGSPAAALAAELAAAAAAAPPLVRASASASGALPAGGRGGAAAAADDPSTSADAAVQGLDGEDPSGCSSCSKSCRGSCGPGAAAPGRGAAAGGDATSSSGGDDSSGDEEDDGRRPRGGGGAAISYETDISSLVALPGPAAPPEEPVTLEWREVSLAVSGVGGKRTILQGIYGEALPGELQALMGPSGAGKSTLLDALAMRLRGGRSLSLGGAVLANGRPRRAKDFLAASAYVPQHDNFVPTMTAWETVSFYAAVLLPDAPAAARAERGECVLQLMGLVAQKDTLVGGVLPGGMSLRGISGGERRRLAIATGVVAGPSVVFLDEVTSGLDSFAALSVTRFLRRMADGGHTLLASVHQPRAAIWRLYDKVTLLSQGRLLYHGPAAALVLWFQGLGYSFDAARHGSAPDWALDLVSLGFSKTAAAAAEAAAAEAAAAAAAAEAPGGPAPPQGFDGGGPAAAGGSGGGGGAAAARAGRPEGMTTQEELEAAAEAMRARLRREHPSWFDPPGSAGSSFAAPAPSRRAAAPTSAVRTAPGRGGPRARARRLARHFVALLWREALALTRNPADAAGRMATFAYVALLNGLIFYGMSDRASSLAQRIGTCYSLLAFFLLIPFVFMGLFWADKSFYLADAAARLYHPAAFYAAKVTAVLPFNVAVSVAFHLIFYGMAGLRHGAYYVARSTLVATISLCATLAPSLDVAFMGAIAFTALNLLACGYFQRFSAYGLPGFNFIRYISAMNWAWEGVVGVEIGDRLMPCGVGADPGLSALGFIPELLPKGGSLEAMARILANGGLGPNCVVDASVMLEYYGITRTYGEIIAILVGYLLGVTAVTYLALWRGARRVAGK</sequence>
<dbReference type="GO" id="GO:0005524">
    <property type="term" value="F:ATP binding"/>
    <property type="evidence" value="ECO:0007669"/>
    <property type="project" value="UniProtKB-KW"/>
</dbReference>
<feature type="compositionally biased region" description="Low complexity" evidence="8">
    <location>
        <begin position="577"/>
        <end position="605"/>
    </location>
</feature>
<accession>A0A2V0PKS9</accession>
<keyword evidence="5" id="KW-0067">ATP-binding</keyword>
<dbReference type="Pfam" id="PF00005">
    <property type="entry name" value="ABC_tran"/>
    <property type="match status" value="1"/>
</dbReference>
<dbReference type="InterPro" id="IPR027417">
    <property type="entry name" value="P-loop_NTPase"/>
</dbReference>
<feature type="compositionally biased region" description="Gly residues" evidence="8">
    <location>
        <begin position="522"/>
        <end position="539"/>
    </location>
</feature>
<dbReference type="Pfam" id="PF01061">
    <property type="entry name" value="ABC2_membrane"/>
    <property type="match status" value="1"/>
</dbReference>
<feature type="region of interest" description="Disordered" evidence="8">
    <location>
        <begin position="54"/>
        <end position="76"/>
    </location>
</feature>
<dbReference type="InterPro" id="IPR017871">
    <property type="entry name" value="ABC_transporter-like_CS"/>
</dbReference>
<keyword evidence="3 9" id="KW-0812">Transmembrane</keyword>
<dbReference type="AlphaFoldDB" id="A0A2V0PKS9"/>
<evidence type="ECO:0000256" key="9">
    <source>
        <dbReference type="SAM" id="Phobius"/>
    </source>
</evidence>
<dbReference type="InParanoid" id="A0A2V0PKS9"/>
<feature type="transmembrane region" description="Helical" evidence="9">
    <location>
        <begin position="12"/>
        <end position="35"/>
    </location>
</feature>
<dbReference type="Gene3D" id="3.40.50.300">
    <property type="entry name" value="P-loop containing nucleotide triphosphate hydrolases"/>
    <property type="match status" value="1"/>
</dbReference>
<feature type="transmembrane region" description="Helical" evidence="9">
    <location>
        <begin position="672"/>
        <end position="694"/>
    </location>
</feature>
<dbReference type="PANTHER" id="PTHR48041:SF139">
    <property type="entry name" value="PROTEIN SCARLET"/>
    <property type="match status" value="1"/>
</dbReference>
<organism evidence="11 12">
    <name type="scientific">Raphidocelis subcapitata</name>
    <dbReference type="NCBI Taxonomy" id="307507"/>
    <lineage>
        <taxon>Eukaryota</taxon>
        <taxon>Viridiplantae</taxon>
        <taxon>Chlorophyta</taxon>
        <taxon>core chlorophytes</taxon>
        <taxon>Chlorophyceae</taxon>
        <taxon>CS clade</taxon>
        <taxon>Sphaeropleales</taxon>
        <taxon>Selenastraceae</taxon>
        <taxon>Raphidocelis</taxon>
    </lineage>
</organism>
<proteinExistence type="predicted"/>
<dbReference type="SMART" id="SM00382">
    <property type="entry name" value="AAA"/>
    <property type="match status" value="1"/>
</dbReference>
<protein>
    <submittedName>
        <fullName evidence="11">ABC transporter G family</fullName>
    </submittedName>
</protein>
<dbReference type="GO" id="GO:0140359">
    <property type="term" value="F:ABC-type transporter activity"/>
    <property type="evidence" value="ECO:0007669"/>
    <property type="project" value="InterPro"/>
</dbReference>
<evidence type="ECO:0000256" key="2">
    <source>
        <dbReference type="ARBA" id="ARBA00022448"/>
    </source>
</evidence>
<evidence type="ECO:0000256" key="4">
    <source>
        <dbReference type="ARBA" id="ARBA00022741"/>
    </source>
</evidence>
<dbReference type="InterPro" id="IPR003593">
    <property type="entry name" value="AAA+_ATPase"/>
</dbReference>
<dbReference type="CDD" id="cd03213">
    <property type="entry name" value="ABCG_EPDR"/>
    <property type="match status" value="1"/>
</dbReference>
<dbReference type="PROSITE" id="PS00211">
    <property type="entry name" value="ABC_TRANSPORTER_1"/>
    <property type="match status" value="1"/>
</dbReference>
<feature type="transmembrane region" description="Helical" evidence="9">
    <location>
        <begin position="888"/>
        <end position="907"/>
    </location>
</feature>
<feature type="transmembrane region" description="Helical" evidence="9">
    <location>
        <begin position="714"/>
        <end position="736"/>
    </location>
</feature>
<evidence type="ECO:0000256" key="6">
    <source>
        <dbReference type="ARBA" id="ARBA00022989"/>
    </source>
</evidence>
<evidence type="ECO:0000256" key="5">
    <source>
        <dbReference type="ARBA" id="ARBA00022840"/>
    </source>
</evidence>
<feature type="region of interest" description="Disordered" evidence="8">
    <location>
        <begin position="101"/>
        <end position="195"/>
    </location>
</feature>
<keyword evidence="7 9" id="KW-0472">Membrane</keyword>
<dbReference type="InterPro" id="IPR003439">
    <property type="entry name" value="ABC_transporter-like_ATP-bd"/>
</dbReference>
<name>A0A2V0PKS9_9CHLO</name>
<evidence type="ECO:0000256" key="8">
    <source>
        <dbReference type="SAM" id="MobiDB-lite"/>
    </source>
</evidence>
<reference evidence="11 12" key="1">
    <citation type="journal article" date="2018" name="Sci. Rep.">
        <title>Raphidocelis subcapitata (=Pseudokirchneriella subcapitata) provides an insight into genome evolution and environmental adaptations in the Sphaeropleales.</title>
        <authorList>
            <person name="Suzuki S."/>
            <person name="Yamaguchi H."/>
            <person name="Nakajima N."/>
            <person name="Kawachi M."/>
        </authorList>
    </citation>
    <scope>NUCLEOTIDE SEQUENCE [LARGE SCALE GENOMIC DNA]</scope>
    <source>
        <strain evidence="11 12">NIES-35</strain>
    </source>
</reference>
<evidence type="ECO:0000256" key="7">
    <source>
        <dbReference type="ARBA" id="ARBA00023136"/>
    </source>
</evidence>
<dbReference type="PROSITE" id="PS50893">
    <property type="entry name" value="ABC_TRANSPORTER_2"/>
    <property type="match status" value="1"/>
</dbReference>
<evidence type="ECO:0000256" key="3">
    <source>
        <dbReference type="ARBA" id="ARBA00022692"/>
    </source>
</evidence>
<dbReference type="GO" id="GO:0016887">
    <property type="term" value="F:ATP hydrolysis activity"/>
    <property type="evidence" value="ECO:0007669"/>
    <property type="project" value="InterPro"/>
</dbReference>
<keyword evidence="12" id="KW-1185">Reference proteome</keyword>
<feature type="compositionally biased region" description="Low complexity" evidence="8">
    <location>
        <begin position="540"/>
        <end position="549"/>
    </location>
</feature>
<dbReference type="PANTHER" id="PTHR48041">
    <property type="entry name" value="ABC TRANSPORTER G FAMILY MEMBER 28"/>
    <property type="match status" value="1"/>
</dbReference>